<dbReference type="EMBL" id="JBDFQZ010000013">
    <property type="protein sequence ID" value="KAK9670355.1"/>
    <property type="molecule type" value="Genomic_DNA"/>
</dbReference>
<evidence type="ECO:0000259" key="1">
    <source>
        <dbReference type="SMART" id="SM00151"/>
    </source>
</evidence>
<gene>
    <name evidence="2" type="ORF">RND81_13G196100</name>
</gene>
<dbReference type="InterPro" id="IPR036885">
    <property type="entry name" value="SWIB_MDM2_dom_sf"/>
</dbReference>
<reference evidence="2" key="1">
    <citation type="submission" date="2024-03" db="EMBL/GenBank/DDBJ databases">
        <title>WGS assembly of Saponaria officinalis var. Norfolk2.</title>
        <authorList>
            <person name="Jenkins J."/>
            <person name="Shu S."/>
            <person name="Grimwood J."/>
            <person name="Barry K."/>
            <person name="Goodstein D."/>
            <person name="Schmutz J."/>
            <person name="Leebens-Mack J."/>
            <person name="Osbourn A."/>
        </authorList>
    </citation>
    <scope>NUCLEOTIDE SEQUENCE [LARGE SCALE GENOMIC DNA]</scope>
    <source>
        <strain evidence="2">JIC</strain>
    </source>
</reference>
<dbReference type="Pfam" id="PF02201">
    <property type="entry name" value="SWIB"/>
    <property type="match status" value="1"/>
</dbReference>
<dbReference type="InterPro" id="IPR019835">
    <property type="entry name" value="SWIB_domain"/>
</dbReference>
<keyword evidence="3" id="KW-1185">Reference proteome</keyword>
<dbReference type="CDD" id="cd10567">
    <property type="entry name" value="SWIB-MDM2_like"/>
    <property type="match status" value="1"/>
</dbReference>
<dbReference type="AlphaFoldDB" id="A0AAW1H6V2"/>
<accession>A0AAW1H6V2</accession>
<dbReference type="SMART" id="SM00151">
    <property type="entry name" value="SWIB"/>
    <property type="match status" value="1"/>
</dbReference>
<feature type="domain" description="SWIB" evidence="1">
    <location>
        <begin position="39"/>
        <end position="104"/>
    </location>
</feature>
<name>A0AAW1H6V2_SAPOF</name>
<protein>
    <recommendedName>
        <fullName evidence="1">SWIB domain-containing protein</fullName>
    </recommendedName>
</protein>
<dbReference type="PANTHER" id="PTHR13844">
    <property type="entry name" value="SWI/SNF-RELATED MATRIX-ASSOCIATED ACTIN-DEPENDENT REGULATOR OF CHROMATIN SUBFAMILY D"/>
    <property type="match status" value="1"/>
</dbReference>
<dbReference type="Gene3D" id="1.10.245.10">
    <property type="entry name" value="SWIB/MDM2 domain"/>
    <property type="match status" value="1"/>
</dbReference>
<comment type="caution">
    <text evidence="2">The sequence shown here is derived from an EMBL/GenBank/DDBJ whole genome shotgun (WGS) entry which is preliminary data.</text>
</comment>
<sequence>MATAWRTFGKCRFLMNASKTAAAKTTATTTAAPKPLKGILKPVSVSPILKDFLGGAPEASRTEVVKKVWEYIKLHNLQEVPYSISNPNNKYVSLLDDKSIFGGR</sequence>
<evidence type="ECO:0000313" key="3">
    <source>
        <dbReference type="Proteomes" id="UP001443914"/>
    </source>
</evidence>
<dbReference type="Proteomes" id="UP001443914">
    <property type="component" value="Unassembled WGS sequence"/>
</dbReference>
<dbReference type="InterPro" id="IPR003121">
    <property type="entry name" value="SWIB_MDM2_domain"/>
</dbReference>
<organism evidence="2 3">
    <name type="scientific">Saponaria officinalis</name>
    <name type="common">Common soapwort</name>
    <name type="synonym">Lychnis saponaria</name>
    <dbReference type="NCBI Taxonomy" id="3572"/>
    <lineage>
        <taxon>Eukaryota</taxon>
        <taxon>Viridiplantae</taxon>
        <taxon>Streptophyta</taxon>
        <taxon>Embryophyta</taxon>
        <taxon>Tracheophyta</taxon>
        <taxon>Spermatophyta</taxon>
        <taxon>Magnoliopsida</taxon>
        <taxon>eudicotyledons</taxon>
        <taxon>Gunneridae</taxon>
        <taxon>Pentapetalae</taxon>
        <taxon>Caryophyllales</taxon>
        <taxon>Caryophyllaceae</taxon>
        <taxon>Caryophylleae</taxon>
        <taxon>Saponaria</taxon>
    </lineage>
</organism>
<proteinExistence type="predicted"/>
<dbReference type="SUPFAM" id="SSF47592">
    <property type="entry name" value="SWIB/MDM2 domain"/>
    <property type="match status" value="1"/>
</dbReference>
<evidence type="ECO:0000313" key="2">
    <source>
        <dbReference type="EMBL" id="KAK9670355.1"/>
    </source>
</evidence>
<feature type="non-terminal residue" evidence="2">
    <location>
        <position position="104"/>
    </location>
</feature>